<name>A0ABC9D5R4_9POAL</name>
<dbReference type="InterPro" id="IPR029071">
    <property type="entry name" value="Ubiquitin-like_domsf"/>
</dbReference>
<sequence length="608" mass="68347">MSYLQDPKSVKLLAEKTRDIWKVSYIDGMEECFTALPMHLLVAEEKISAPTKRLHCNSVVGEVLRGSSEEMKTGPATGLLLVPSEVVGSFSKEVLGRLCKGSSAPATLLLPLEHARAQAVSPTDNSSEHLMSYLQDPKSVRILAEKTREIWKVSYIDGVEECFTALPMLLELQSDQHSPRSSHTADMNLASAQDIDRQQLAACSKSNCHIQETDECSRGDTERQMLDASKNRCQEVQIFIRHCSGQVVLMVNLDESSEHMMNLFEKETKMKLVHHYFKYGNSRIDPNCTLLSYGVGRNATVDAYSRLLGGSRTSLEEYFHVKRNDILMEVTLPDEKISLEMTVEGCRIMSTWLSCFMWAFSQGKSWGGSFTLKDFYVLDGHVRIGTEKGLHKGHVSGAIGRDIEQLVKHLKEILCRHKSNLVSEYPPFLKSLTAFLDKRKTVKTISESEKLFIETHISCTTSSSWGMLLYKLHKRYLGLTQAEKSEWDDAIKSAVLPHGWRSSLSEMIVFKDMFKDAEKGGRKYGTSNIGAFTLMRDTAMHGLDDLGNENTSQKRYQNADELALMIPAHMLDFLPNIIENLINKNIDISAELFAAKIRCSCQACAPSF</sequence>
<evidence type="ECO:0000313" key="1">
    <source>
        <dbReference type="EMBL" id="CAL5031409.1"/>
    </source>
</evidence>
<keyword evidence="2" id="KW-1185">Reference proteome</keyword>
<dbReference type="PANTHER" id="PTHR35161:SF19">
    <property type="entry name" value="OS02G0113400 PROTEIN"/>
    <property type="match status" value="1"/>
</dbReference>
<reference evidence="1" key="1">
    <citation type="submission" date="2024-10" db="EMBL/GenBank/DDBJ databases">
        <authorList>
            <person name="Ryan C."/>
        </authorList>
    </citation>
    <scope>NUCLEOTIDE SEQUENCE [LARGE SCALE GENOMIC DNA]</scope>
</reference>
<dbReference type="PANTHER" id="PTHR35161">
    <property type="entry name" value="OS02G0303100 PROTEIN"/>
    <property type="match status" value="1"/>
</dbReference>
<proteinExistence type="predicted"/>
<evidence type="ECO:0000313" key="2">
    <source>
        <dbReference type="Proteomes" id="UP001497457"/>
    </source>
</evidence>
<dbReference type="EMBL" id="OZ075141">
    <property type="protein sequence ID" value="CAL5031409.1"/>
    <property type="molecule type" value="Genomic_DNA"/>
</dbReference>
<dbReference type="Proteomes" id="UP001497457">
    <property type="component" value="Chromosome 31b"/>
</dbReference>
<dbReference type="AlphaFoldDB" id="A0ABC9D5R4"/>
<evidence type="ECO:0008006" key="3">
    <source>
        <dbReference type="Google" id="ProtNLM"/>
    </source>
</evidence>
<protein>
    <recommendedName>
        <fullName evidence="3">Ubiquitin-like domain-containing protein</fullName>
    </recommendedName>
</protein>
<gene>
    <name evidence="1" type="ORF">URODEC1_LOCUS81649</name>
</gene>
<organism evidence="1 2">
    <name type="scientific">Urochloa decumbens</name>
    <dbReference type="NCBI Taxonomy" id="240449"/>
    <lineage>
        <taxon>Eukaryota</taxon>
        <taxon>Viridiplantae</taxon>
        <taxon>Streptophyta</taxon>
        <taxon>Embryophyta</taxon>
        <taxon>Tracheophyta</taxon>
        <taxon>Spermatophyta</taxon>
        <taxon>Magnoliopsida</taxon>
        <taxon>Liliopsida</taxon>
        <taxon>Poales</taxon>
        <taxon>Poaceae</taxon>
        <taxon>PACMAD clade</taxon>
        <taxon>Panicoideae</taxon>
        <taxon>Panicodae</taxon>
        <taxon>Paniceae</taxon>
        <taxon>Melinidinae</taxon>
        <taxon>Urochloa</taxon>
    </lineage>
</organism>
<accession>A0ABC9D5R4</accession>
<dbReference type="SUPFAM" id="SSF54236">
    <property type="entry name" value="Ubiquitin-like"/>
    <property type="match status" value="1"/>
</dbReference>